<dbReference type="OrthoDB" id="9810939at2"/>
<dbReference type="Proteomes" id="UP000298654">
    <property type="component" value="Chromosome"/>
</dbReference>
<sequence>MIFSNKNKIMSRIRRSMKTRCKLKELNAIRLVVHRTPRHIYAQIISYTESKVLVFASTLEKNIKCGLKYTGNKEAAAKVGKIIAERALLKGISNVSFDRSGFKYHGRVQVLAESAREVGLKF</sequence>
<dbReference type="Gene3D" id="3.30.420.100">
    <property type="match status" value="1"/>
</dbReference>
<dbReference type="RefSeq" id="WP_158364792.1">
    <property type="nucleotide sequence ID" value="NZ_CP034900.1"/>
</dbReference>
<dbReference type="FunFam" id="3.30.420.100:FF:000001">
    <property type="entry name" value="50S ribosomal protein L18"/>
    <property type="match status" value="1"/>
</dbReference>
<dbReference type="CDD" id="cd00432">
    <property type="entry name" value="Ribosomal_L18_L5e"/>
    <property type="match status" value="1"/>
</dbReference>
<organism evidence="8 9">
    <name type="scientific">Buchnera aphidicola</name>
    <name type="common">Artemisaphis artemisicola</name>
    <dbReference type="NCBI Taxonomy" id="1241836"/>
    <lineage>
        <taxon>Bacteria</taxon>
        <taxon>Pseudomonadati</taxon>
        <taxon>Pseudomonadota</taxon>
        <taxon>Gammaproteobacteria</taxon>
        <taxon>Enterobacterales</taxon>
        <taxon>Erwiniaceae</taxon>
        <taxon>Buchnera</taxon>
    </lineage>
</organism>
<comment type="function">
    <text evidence="7">This is one of the proteins that bind and probably mediate the attachment of the 5S RNA into the large ribosomal subunit, where it forms part of the central protuberance.</text>
</comment>
<evidence type="ECO:0000313" key="9">
    <source>
        <dbReference type="Proteomes" id="UP000298654"/>
    </source>
</evidence>
<evidence type="ECO:0000256" key="2">
    <source>
        <dbReference type="ARBA" id="ARBA00022730"/>
    </source>
</evidence>
<protein>
    <recommendedName>
        <fullName evidence="6 7">Large ribosomal subunit protein uL18</fullName>
    </recommendedName>
</protein>
<dbReference type="PANTHER" id="PTHR12899">
    <property type="entry name" value="39S RIBOSOMAL PROTEIN L18, MITOCHONDRIAL"/>
    <property type="match status" value="1"/>
</dbReference>
<keyword evidence="2 7" id="KW-0699">rRNA-binding</keyword>
<dbReference type="GO" id="GO:0006412">
    <property type="term" value="P:translation"/>
    <property type="evidence" value="ECO:0007669"/>
    <property type="project" value="UniProtKB-UniRule"/>
</dbReference>
<dbReference type="SUPFAM" id="SSF53137">
    <property type="entry name" value="Translational machinery components"/>
    <property type="match status" value="1"/>
</dbReference>
<evidence type="ECO:0000256" key="4">
    <source>
        <dbReference type="ARBA" id="ARBA00022980"/>
    </source>
</evidence>
<dbReference type="EMBL" id="CP034900">
    <property type="protein sequence ID" value="QCI16157.1"/>
    <property type="molecule type" value="Genomic_DNA"/>
</dbReference>
<dbReference type="InterPro" id="IPR005484">
    <property type="entry name" value="Ribosomal_uL18_bac/plant/anim"/>
</dbReference>
<proteinExistence type="inferred from homology"/>
<keyword evidence="4 7" id="KW-0689">Ribosomal protein</keyword>
<reference evidence="8 9" key="1">
    <citation type="submission" date="2018-12" db="EMBL/GenBank/DDBJ databases">
        <authorList>
            <person name="Chong R.A."/>
        </authorList>
    </citation>
    <scope>NUCLEOTIDE SEQUENCE [LARGE SCALE GENOMIC DNA]</scope>
    <source>
        <strain evidence="8 9">Aar</strain>
    </source>
</reference>
<dbReference type="HAMAP" id="MF_01337_B">
    <property type="entry name" value="Ribosomal_uL18_B"/>
    <property type="match status" value="1"/>
</dbReference>
<dbReference type="GO" id="GO:0022625">
    <property type="term" value="C:cytosolic large ribosomal subunit"/>
    <property type="evidence" value="ECO:0007669"/>
    <property type="project" value="TreeGrafter"/>
</dbReference>
<gene>
    <name evidence="7" type="primary">rplR</name>
    <name evidence="8" type="ORF">D9V59_02550</name>
</gene>
<dbReference type="Pfam" id="PF00861">
    <property type="entry name" value="Ribosomal_L18p"/>
    <property type="match status" value="1"/>
</dbReference>
<keyword evidence="5 7" id="KW-0687">Ribonucleoprotein</keyword>
<reference evidence="8 9" key="2">
    <citation type="submission" date="2019-05" db="EMBL/GenBank/DDBJ databases">
        <title>Genome evolution of the obligate endosymbiont Buchnera aphidicola.</title>
        <authorList>
            <person name="Moran N.A."/>
        </authorList>
    </citation>
    <scope>NUCLEOTIDE SEQUENCE [LARGE SCALE GENOMIC DNA]</scope>
    <source>
        <strain evidence="8 9">Aar</strain>
    </source>
</reference>
<dbReference type="NCBIfam" id="TIGR00060">
    <property type="entry name" value="L18_bact"/>
    <property type="match status" value="1"/>
</dbReference>
<dbReference type="InterPro" id="IPR004389">
    <property type="entry name" value="Ribosomal_uL18_bac-type"/>
</dbReference>
<dbReference type="PANTHER" id="PTHR12899:SF3">
    <property type="entry name" value="LARGE RIBOSOMAL SUBUNIT PROTEIN UL18M"/>
    <property type="match status" value="1"/>
</dbReference>
<evidence type="ECO:0000256" key="7">
    <source>
        <dbReference type="HAMAP-Rule" id="MF_01337"/>
    </source>
</evidence>
<evidence type="ECO:0000313" key="8">
    <source>
        <dbReference type="EMBL" id="QCI16157.1"/>
    </source>
</evidence>
<evidence type="ECO:0000256" key="1">
    <source>
        <dbReference type="ARBA" id="ARBA00007116"/>
    </source>
</evidence>
<keyword evidence="3 7" id="KW-0694">RNA-binding</keyword>
<accession>A0A4D6XLL6</accession>
<dbReference type="GO" id="GO:0003735">
    <property type="term" value="F:structural constituent of ribosome"/>
    <property type="evidence" value="ECO:0007669"/>
    <property type="project" value="InterPro"/>
</dbReference>
<name>A0A4D6XLL6_9GAMM</name>
<evidence type="ECO:0000256" key="5">
    <source>
        <dbReference type="ARBA" id="ARBA00023274"/>
    </source>
</evidence>
<comment type="similarity">
    <text evidence="1 7">Belongs to the universal ribosomal protein uL18 family.</text>
</comment>
<evidence type="ECO:0000256" key="3">
    <source>
        <dbReference type="ARBA" id="ARBA00022884"/>
    </source>
</evidence>
<evidence type="ECO:0000256" key="6">
    <source>
        <dbReference type="ARBA" id="ARBA00035197"/>
    </source>
</evidence>
<dbReference type="InterPro" id="IPR057268">
    <property type="entry name" value="Ribosomal_L18"/>
</dbReference>
<dbReference type="GO" id="GO:0008097">
    <property type="term" value="F:5S rRNA binding"/>
    <property type="evidence" value="ECO:0007669"/>
    <property type="project" value="TreeGrafter"/>
</dbReference>
<dbReference type="AlphaFoldDB" id="A0A4D6XLL6"/>
<comment type="subunit">
    <text evidence="7">Part of the 50S ribosomal subunit; part of the 5S rRNA/L5/L18/L25 subcomplex. Contacts the 5S and 23S rRNAs.</text>
</comment>